<accession>A0A2M4C924</accession>
<reference evidence="2" key="1">
    <citation type="submission" date="2018-01" db="EMBL/GenBank/DDBJ databases">
        <title>An insight into the sialome of Amazonian anophelines.</title>
        <authorList>
            <person name="Ribeiro J.M."/>
            <person name="Scarpassa V."/>
            <person name="Calvo E."/>
        </authorList>
    </citation>
    <scope>NUCLEOTIDE SEQUENCE</scope>
    <source>
        <tissue evidence="2">Salivary glands</tissue>
    </source>
</reference>
<organism evidence="2">
    <name type="scientific">Anopheles marajoara</name>
    <dbReference type="NCBI Taxonomy" id="58244"/>
    <lineage>
        <taxon>Eukaryota</taxon>
        <taxon>Metazoa</taxon>
        <taxon>Ecdysozoa</taxon>
        <taxon>Arthropoda</taxon>
        <taxon>Hexapoda</taxon>
        <taxon>Insecta</taxon>
        <taxon>Pterygota</taxon>
        <taxon>Neoptera</taxon>
        <taxon>Endopterygota</taxon>
        <taxon>Diptera</taxon>
        <taxon>Nematocera</taxon>
        <taxon>Culicoidea</taxon>
        <taxon>Culicidae</taxon>
        <taxon>Anophelinae</taxon>
        <taxon>Anopheles</taxon>
    </lineage>
</organism>
<dbReference type="EMBL" id="GGFJ01012618">
    <property type="protein sequence ID" value="MBW61759.1"/>
    <property type="molecule type" value="Transcribed_RNA"/>
</dbReference>
<evidence type="ECO:0000256" key="1">
    <source>
        <dbReference type="SAM" id="SignalP"/>
    </source>
</evidence>
<dbReference type="AlphaFoldDB" id="A0A2M4C924"/>
<proteinExistence type="predicted"/>
<feature type="chain" id="PRO_5014630296" evidence="1">
    <location>
        <begin position="16"/>
        <end position="99"/>
    </location>
</feature>
<sequence length="99" mass="10737">MGFLISLLILQRSPAFVSIFGVARTITVQSNVKWEIKEIKSFAEGTASESEVIGLAGVSLTGRYQKLLMSLTAIDRQHKNVPGACLHQVGVKLNPLEPS</sequence>
<protein>
    <submittedName>
        <fullName evidence="2">Putative secreted protein</fullName>
    </submittedName>
</protein>
<name>A0A2M4C924_9DIPT</name>
<keyword evidence="1" id="KW-0732">Signal</keyword>
<feature type="signal peptide" evidence="1">
    <location>
        <begin position="1"/>
        <end position="15"/>
    </location>
</feature>
<evidence type="ECO:0000313" key="2">
    <source>
        <dbReference type="EMBL" id="MBW61759.1"/>
    </source>
</evidence>